<evidence type="ECO:0000313" key="3">
    <source>
        <dbReference type="Proteomes" id="UP001066276"/>
    </source>
</evidence>
<keyword evidence="1" id="KW-0812">Transmembrane</keyword>
<gene>
    <name evidence="2" type="ORF">NDU88_002188</name>
</gene>
<organism evidence="2 3">
    <name type="scientific">Pleurodeles waltl</name>
    <name type="common">Iberian ribbed newt</name>
    <dbReference type="NCBI Taxonomy" id="8319"/>
    <lineage>
        <taxon>Eukaryota</taxon>
        <taxon>Metazoa</taxon>
        <taxon>Chordata</taxon>
        <taxon>Craniata</taxon>
        <taxon>Vertebrata</taxon>
        <taxon>Euteleostomi</taxon>
        <taxon>Amphibia</taxon>
        <taxon>Batrachia</taxon>
        <taxon>Caudata</taxon>
        <taxon>Salamandroidea</taxon>
        <taxon>Salamandridae</taxon>
        <taxon>Pleurodelinae</taxon>
        <taxon>Pleurodeles</taxon>
    </lineage>
</organism>
<reference evidence="2" key="1">
    <citation type="journal article" date="2022" name="bioRxiv">
        <title>Sequencing and chromosome-scale assembly of the giantPleurodeles waltlgenome.</title>
        <authorList>
            <person name="Brown T."/>
            <person name="Elewa A."/>
            <person name="Iarovenko S."/>
            <person name="Subramanian E."/>
            <person name="Araus A.J."/>
            <person name="Petzold A."/>
            <person name="Susuki M."/>
            <person name="Suzuki K.-i.T."/>
            <person name="Hayashi T."/>
            <person name="Toyoda A."/>
            <person name="Oliveira C."/>
            <person name="Osipova E."/>
            <person name="Leigh N.D."/>
            <person name="Simon A."/>
            <person name="Yun M.H."/>
        </authorList>
    </citation>
    <scope>NUCLEOTIDE SEQUENCE</scope>
    <source>
        <strain evidence="2">20211129_DDA</strain>
        <tissue evidence="2">Liver</tissue>
    </source>
</reference>
<proteinExistence type="predicted"/>
<dbReference type="Proteomes" id="UP001066276">
    <property type="component" value="Chromosome 4_1"/>
</dbReference>
<comment type="caution">
    <text evidence="2">The sequence shown here is derived from an EMBL/GenBank/DDBJ whole genome shotgun (WGS) entry which is preliminary data.</text>
</comment>
<name>A0AAV7T252_PLEWA</name>
<evidence type="ECO:0000313" key="2">
    <source>
        <dbReference type="EMBL" id="KAJ1170310.1"/>
    </source>
</evidence>
<protein>
    <submittedName>
        <fullName evidence="2">Uncharacterized protein</fullName>
    </submittedName>
</protein>
<evidence type="ECO:0000256" key="1">
    <source>
        <dbReference type="SAM" id="Phobius"/>
    </source>
</evidence>
<feature type="transmembrane region" description="Helical" evidence="1">
    <location>
        <begin position="194"/>
        <end position="211"/>
    </location>
</feature>
<sequence>MNTVLVCGWVSSQGHDHRGRGPRRGRKQRLGAGERGRFLSVCRTPEDQETTATKDRVYALGSEGVIRQVCSWSLSSRTAACPPLRCFRRFDLPGHYAPCPRLTLMLAPLFRTSCPGGQLGHSSSSSSVWQEVSYSRVAAPSRSAPLFHLSGADYPTRPPSWVLGVTELVCVFLPACLIGGVVIVPVFAWGSGDVGTPLVWVIWAYLGLGFDRVPFSAPERRATRAASSAAGHAPSVDRS</sequence>
<dbReference type="AlphaFoldDB" id="A0AAV7T252"/>
<keyword evidence="3" id="KW-1185">Reference proteome</keyword>
<keyword evidence="1" id="KW-0472">Membrane</keyword>
<dbReference type="EMBL" id="JANPWB010000007">
    <property type="protein sequence ID" value="KAJ1170310.1"/>
    <property type="molecule type" value="Genomic_DNA"/>
</dbReference>
<keyword evidence="1" id="KW-1133">Transmembrane helix</keyword>
<accession>A0AAV7T252</accession>
<feature type="transmembrane region" description="Helical" evidence="1">
    <location>
        <begin position="161"/>
        <end position="188"/>
    </location>
</feature>